<feature type="transmembrane region" description="Helical" evidence="7">
    <location>
        <begin position="60"/>
        <end position="82"/>
    </location>
</feature>
<dbReference type="Gene3D" id="2.10.109.10">
    <property type="entry name" value="Umud Fragment, subunit A"/>
    <property type="match status" value="1"/>
</dbReference>
<dbReference type="PANTHER" id="PTHR43390">
    <property type="entry name" value="SIGNAL PEPTIDASE I"/>
    <property type="match status" value="1"/>
</dbReference>
<feature type="active site" evidence="6">
    <location>
        <position position="86"/>
    </location>
</feature>
<dbReference type="PRINTS" id="PR00727">
    <property type="entry name" value="LEADERPTASE"/>
</dbReference>
<proteinExistence type="inferred from homology"/>
<feature type="domain" description="Peptidase S26" evidence="8">
    <location>
        <begin position="55"/>
        <end position="275"/>
    </location>
</feature>
<name>A0A2S8SVJ1_9BACT</name>
<accession>A0A2S8SVJ1</accession>
<dbReference type="GO" id="GO:0016020">
    <property type="term" value="C:membrane"/>
    <property type="evidence" value="ECO:0007669"/>
    <property type="project" value="UniProtKB-SubCell"/>
</dbReference>
<comment type="similarity">
    <text evidence="2 7">Belongs to the peptidase S26 family.</text>
</comment>
<gene>
    <name evidence="9" type="ORF">B1R32_10384</name>
</gene>
<reference evidence="9 10" key="1">
    <citation type="journal article" date="2018" name="Syst. Appl. Microbiol.">
        <title>Abditibacterium utsteinense sp. nov., the first cultivated member of candidate phylum FBP, isolated from ice-free Antarctic soil samples.</title>
        <authorList>
            <person name="Tahon G."/>
            <person name="Tytgat B."/>
            <person name="Lebbe L."/>
            <person name="Carlier A."/>
            <person name="Willems A."/>
        </authorList>
    </citation>
    <scope>NUCLEOTIDE SEQUENCE [LARGE SCALE GENOMIC DNA]</scope>
    <source>
        <strain evidence="9 10">LMG 29911</strain>
    </source>
</reference>
<evidence type="ECO:0000313" key="10">
    <source>
        <dbReference type="Proteomes" id="UP000237684"/>
    </source>
</evidence>
<dbReference type="Proteomes" id="UP000237684">
    <property type="component" value="Unassembled WGS sequence"/>
</dbReference>
<evidence type="ECO:0000256" key="2">
    <source>
        <dbReference type="ARBA" id="ARBA00009370"/>
    </source>
</evidence>
<protein>
    <recommendedName>
        <fullName evidence="4 7">Signal peptidase I</fullName>
        <ecNumber evidence="3 7">3.4.21.89</ecNumber>
    </recommendedName>
</protein>
<comment type="catalytic activity">
    <reaction evidence="1 7">
        <text>Cleavage of hydrophobic, N-terminal signal or leader sequences from secreted and periplasmic proteins.</text>
        <dbReference type="EC" id="3.4.21.89"/>
    </reaction>
</comment>
<dbReference type="SUPFAM" id="SSF51306">
    <property type="entry name" value="LexA/Signal peptidase"/>
    <property type="match status" value="1"/>
</dbReference>
<evidence type="ECO:0000256" key="4">
    <source>
        <dbReference type="ARBA" id="ARBA00019232"/>
    </source>
</evidence>
<dbReference type="PROSITE" id="PS00760">
    <property type="entry name" value="SPASE_I_2"/>
    <property type="match status" value="1"/>
</dbReference>
<keyword evidence="7" id="KW-1133">Transmembrane helix</keyword>
<evidence type="ECO:0000259" key="8">
    <source>
        <dbReference type="Pfam" id="PF10502"/>
    </source>
</evidence>
<keyword evidence="7" id="KW-0812">Transmembrane</keyword>
<dbReference type="EC" id="3.4.21.89" evidence="3 7"/>
<evidence type="ECO:0000256" key="6">
    <source>
        <dbReference type="PIRSR" id="PIRSR600223-1"/>
    </source>
</evidence>
<dbReference type="InterPro" id="IPR036286">
    <property type="entry name" value="LexA/Signal_pep-like_sf"/>
</dbReference>
<sequence>MPLFVVNLYLMQFNIDSWPWKIAVVVALLGMREFVRLLSPKEASGERGETSKWLIETIDSAAIAIGLVLFIIQPFILQAFFIPSGSMEDTLRVNDRLLVSKLVYKLKDPAFQDVVVFKAPPAANNPPETDFIKRLMGTPGDTVYMVDRQIFRNGKKVPEIYTKWSDPASSLSSSSIPDVGTVGNGEPRYSYDMKIVGQAVYSREYLGPNEPGGWSRNGIIVAEGDQAAITNAKPGKVPPGYYLFLGDHRNNSNDGHVWGFAPRANVVGKAICVFWPPTRLGLVDRMSSHPRKP</sequence>
<evidence type="ECO:0000256" key="3">
    <source>
        <dbReference type="ARBA" id="ARBA00013208"/>
    </source>
</evidence>
<dbReference type="InParanoid" id="A0A2S8SVJ1"/>
<comment type="caution">
    <text evidence="9">The sequence shown here is derived from an EMBL/GenBank/DDBJ whole genome shotgun (WGS) entry which is preliminary data.</text>
</comment>
<dbReference type="PROSITE" id="PS00761">
    <property type="entry name" value="SPASE_I_3"/>
    <property type="match status" value="1"/>
</dbReference>
<keyword evidence="7" id="KW-0645">Protease</keyword>
<dbReference type="AlphaFoldDB" id="A0A2S8SVJ1"/>
<dbReference type="CDD" id="cd06530">
    <property type="entry name" value="S26_SPase_I"/>
    <property type="match status" value="1"/>
</dbReference>
<evidence type="ECO:0000313" key="9">
    <source>
        <dbReference type="EMBL" id="PQV64817.1"/>
    </source>
</evidence>
<keyword evidence="5 7" id="KW-0378">Hydrolase</keyword>
<dbReference type="GO" id="GO:0009003">
    <property type="term" value="F:signal peptidase activity"/>
    <property type="evidence" value="ECO:0007669"/>
    <property type="project" value="UniProtKB-EC"/>
</dbReference>
<evidence type="ECO:0000256" key="5">
    <source>
        <dbReference type="ARBA" id="ARBA00022801"/>
    </source>
</evidence>
<feature type="active site" evidence="6">
    <location>
        <position position="133"/>
    </location>
</feature>
<evidence type="ECO:0000256" key="7">
    <source>
        <dbReference type="RuleBase" id="RU362042"/>
    </source>
</evidence>
<dbReference type="EMBL" id="NIGF01000003">
    <property type="protein sequence ID" value="PQV64817.1"/>
    <property type="molecule type" value="Genomic_DNA"/>
</dbReference>
<keyword evidence="10" id="KW-1185">Reference proteome</keyword>
<dbReference type="GO" id="GO:0004252">
    <property type="term" value="F:serine-type endopeptidase activity"/>
    <property type="evidence" value="ECO:0007669"/>
    <property type="project" value="InterPro"/>
</dbReference>
<dbReference type="NCBIfam" id="TIGR02227">
    <property type="entry name" value="sigpep_I_bact"/>
    <property type="match status" value="1"/>
</dbReference>
<dbReference type="InterPro" id="IPR019533">
    <property type="entry name" value="Peptidase_S26"/>
</dbReference>
<dbReference type="Pfam" id="PF10502">
    <property type="entry name" value="Peptidase_S26"/>
    <property type="match status" value="1"/>
</dbReference>
<dbReference type="InterPro" id="IPR019757">
    <property type="entry name" value="Pept_S26A_signal_pept_1_Lys-AS"/>
</dbReference>
<evidence type="ECO:0000256" key="1">
    <source>
        <dbReference type="ARBA" id="ARBA00000677"/>
    </source>
</evidence>
<dbReference type="InterPro" id="IPR000223">
    <property type="entry name" value="Pept_S26A_signal_pept_1"/>
</dbReference>
<comment type="subcellular location">
    <subcellularLocation>
        <location evidence="7">Membrane</location>
        <topology evidence="7">Single-pass type II membrane protein</topology>
    </subcellularLocation>
</comment>
<dbReference type="GO" id="GO:0006465">
    <property type="term" value="P:signal peptide processing"/>
    <property type="evidence" value="ECO:0007669"/>
    <property type="project" value="InterPro"/>
</dbReference>
<organism evidence="9 10">
    <name type="scientific">Abditibacterium utsteinense</name>
    <dbReference type="NCBI Taxonomy" id="1960156"/>
    <lineage>
        <taxon>Bacteria</taxon>
        <taxon>Pseudomonadati</taxon>
        <taxon>Abditibacteriota</taxon>
        <taxon>Abditibacteriia</taxon>
        <taxon>Abditibacteriales</taxon>
        <taxon>Abditibacteriaceae</taxon>
        <taxon>Abditibacterium</taxon>
    </lineage>
</organism>
<keyword evidence="7" id="KW-0472">Membrane</keyword>
<dbReference type="PANTHER" id="PTHR43390:SF1">
    <property type="entry name" value="CHLOROPLAST PROCESSING PEPTIDASE"/>
    <property type="match status" value="1"/>
</dbReference>
<dbReference type="InterPro" id="IPR019758">
    <property type="entry name" value="Pept_S26A_signal_pept_1_CS"/>
</dbReference>